<proteinExistence type="predicted"/>
<gene>
    <name evidence="1" type="ORF">PGLA_04515</name>
</gene>
<protein>
    <recommendedName>
        <fullName evidence="3">Serine protease</fullName>
    </recommendedName>
</protein>
<reference evidence="1 2" key="1">
    <citation type="submission" date="2016-03" db="EMBL/GenBank/DDBJ databases">
        <title>Draft genome sequence of Paenibacillus glacialis DSM 22343.</title>
        <authorList>
            <person name="Shin S.-K."/>
            <person name="Yi H."/>
        </authorList>
    </citation>
    <scope>NUCLEOTIDE SEQUENCE [LARGE SCALE GENOMIC DNA]</scope>
    <source>
        <strain evidence="1 2">DSM 22343</strain>
    </source>
</reference>
<keyword evidence="2" id="KW-1185">Reference proteome</keyword>
<dbReference type="OrthoDB" id="2086300at2"/>
<dbReference type="STRING" id="494026.PGLA_04515"/>
<name>A0A168N9H3_9BACL</name>
<dbReference type="EMBL" id="LVJH01000003">
    <property type="protein sequence ID" value="OAB45546.1"/>
    <property type="molecule type" value="Genomic_DNA"/>
</dbReference>
<dbReference type="AlphaFoldDB" id="A0A168N9H3"/>
<dbReference type="Proteomes" id="UP000076967">
    <property type="component" value="Unassembled WGS sequence"/>
</dbReference>
<evidence type="ECO:0008006" key="3">
    <source>
        <dbReference type="Google" id="ProtNLM"/>
    </source>
</evidence>
<comment type="caution">
    <text evidence="1">The sequence shown here is derived from an EMBL/GenBank/DDBJ whole genome shotgun (WGS) entry which is preliminary data.</text>
</comment>
<evidence type="ECO:0000313" key="2">
    <source>
        <dbReference type="Proteomes" id="UP000076967"/>
    </source>
</evidence>
<organism evidence="1 2">
    <name type="scientific">Paenibacillus glacialis</name>
    <dbReference type="NCBI Taxonomy" id="494026"/>
    <lineage>
        <taxon>Bacteria</taxon>
        <taxon>Bacillati</taxon>
        <taxon>Bacillota</taxon>
        <taxon>Bacilli</taxon>
        <taxon>Bacillales</taxon>
        <taxon>Paenibacillaceae</taxon>
        <taxon>Paenibacillus</taxon>
    </lineage>
</organism>
<sequence>MDYFHLSLDPRISDPAEPAGLSNVVKTEMLTSSRSHELRELELQFPIRGVGQPTYPDYLERPFPLLSDGLKRLIEMYCPRMPYEPVGLLDIGRMRHDTYWLMVPPRNACLSGQSQFHPDGSLKELVLDSNKVGEQMLFQIDGIRETEIVIHLAVAESLLRRDFTGIKLTRVKQDTSH</sequence>
<accession>A0A168N9H3</accession>
<evidence type="ECO:0000313" key="1">
    <source>
        <dbReference type="EMBL" id="OAB45546.1"/>
    </source>
</evidence>